<dbReference type="Proteomes" id="UP000215145">
    <property type="component" value="Unassembled WGS sequence"/>
</dbReference>
<evidence type="ECO:0000313" key="5">
    <source>
        <dbReference type="EMBL" id="OXM16565.1"/>
    </source>
</evidence>
<accession>A0A229P3T1</accession>
<dbReference type="Gene3D" id="2.60.420.10">
    <property type="entry name" value="Maltose phosphorylase, domain 3"/>
    <property type="match status" value="1"/>
</dbReference>
<dbReference type="Pfam" id="PF21557">
    <property type="entry name" value="RhaB_D2"/>
    <property type="match status" value="1"/>
</dbReference>
<evidence type="ECO:0000259" key="2">
    <source>
        <dbReference type="Pfam" id="PF17389"/>
    </source>
</evidence>
<dbReference type="PANTHER" id="PTHR34987">
    <property type="entry name" value="C, PUTATIVE (AFU_ORTHOLOGUE AFUA_3G02880)-RELATED"/>
    <property type="match status" value="1"/>
</dbReference>
<dbReference type="Pfam" id="PF05592">
    <property type="entry name" value="Bac_rhamnosid"/>
    <property type="match status" value="1"/>
</dbReference>
<dbReference type="Gene3D" id="2.60.120.260">
    <property type="entry name" value="Galactose-binding domain-like"/>
    <property type="match status" value="3"/>
</dbReference>
<reference evidence="5 6" key="1">
    <citation type="submission" date="2017-07" db="EMBL/GenBank/DDBJ databases">
        <title>Paenibacillus herberti R33 genome sequencing and assembly.</title>
        <authorList>
            <person name="Su W."/>
        </authorList>
    </citation>
    <scope>NUCLEOTIDE SEQUENCE [LARGE SCALE GENOMIC DNA]</scope>
    <source>
        <strain evidence="5 6">R33</strain>
    </source>
</reference>
<comment type="caution">
    <text evidence="5">The sequence shown here is derived from an EMBL/GenBank/DDBJ whole genome shotgun (WGS) entry which is preliminary data.</text>
</comment>
<dbReference type="GO" id="GO:0005975">
    <property type="term" value="P:carbohydrate metabolic process"/>
    <property type="evidence" value="ECO:0007669"/>
    <property type="project" value="InterPro"/>
</dbReference>
<dbReference type="Gene3D" id="1.50.10.10">
    <property type="match status" value="1"/>
</dbReference>
<dbReference type="RefSeq" id="WP_089523649.1">
    <property type="nucleotide sequence ID" value="NZ_NMUQ01000001.1"/>
</dbReference>
<name>A0A229P3T1_9BACL</name>
<dbReference type="InterPro" id="IPR012341">
    <property type="entry name" value="6hp_glycosidase-like_sf"/>
</dbReference>
<dbReference type="SUPFAM" id="SSF49785">
    <property type="entry name" value="Galactose-binding domain-like"/>
    <property type="match status" value="1"/>
</dbReference>
<evidence type="ECO:0000259" key="1">
    <source>
        <dbReference type="Pfam" id="PF05592"/>
    </source>
</evidence>
<gene>
    <name evidence="5" type="ORF">CGZ75_07845</name>
</gene>
<dbReference type="PANTHER" id="PTHR34987:SF2">
    <property type="entry name" value="B, PUTATIVE (AFU_ORTHOLOGUE AFUA_7G05040)-RELATED"/>
    <property type="match status" value="1"/>
</dbReference>
<dbReference type="Pfam" id="PF17389">
    <property type="entry name" value="Bac_rhamnosid6H"/>
    <property type="match status" value="1"/>
</dbReference>
<protein>
    <submittedName>
        <fullName evidence="5">Alpha-L-rhamnosidase</fullName>
    </submittedName>
</protein>
<keyword evidence="6" id="KW-1185">Reference proteome</keyword>
<dbReference type="Pfam" id="PF17390">
    <property type="entry name" value="Bac_rhamnosid_C"/>
    <property type="match status" value="1"/>
</dbReference>
<evidence type="ECO:0000313" key="6">
    <source>
        <dbReference type="Proteomes" id="UP000215145"/>
    </source>
</evidence>
<feature type="domain" description="Alpha-L-rhamnosidase" evidence="4">
    <location>
        <begin position="226"/>
        <end position="408"/>
    </location>
</feature>
<dbReference type="InterPro" id="IPR035396">
    <property type="entry name" value="Bac_rhamnosid6H"/>
</dbReference>
<evidence type="ECO:0000259" key="4">
    <source>
        <dbReference type="Pfam" id="PF21557"/>
    </source>
</evidence>
<dbReference type="InterPro" id="IPR008928">
    <property type="entry name" value="6-hairpin_glycosidase_sf"/>
</dbReference>
<dbReference type="InterPro" id="IPR035398">
    <property type="entry name" value="Bac_rhamnosid_C"/>
</dbReference>
<feature type="domain" description="Alpha-L-rhamnosidase concanavalin-like" evidence="1">
    <location>
        <begin position="454"/>
        <end position="534"/>
    </location>
</feature>
<feature type="domain" description="Alpha-L-rhamnosidase C-terminal" evidence="3">
    <location>
        <begin position="896"/>
        <end position="965"/>
    </location>
</feature>
<dbReference type="EMBL" id="NMUQ01000001">
    <property type="protein sequence ID" value="OXM16565.1"/>
    <property type="molecule type" value="Genomic_DNA"/>
</dbReference>
<dbReference type="InterPro" id="IPR048653">
    <property type="entry name" value="RhaB_D2"/>
</dbReference>
<feature type="domain" description="Alpha-L-rhamnosidase six-hairpin glycosidase" evidence="2">
    <location>
        <begin position="553"/>
        <end position="893"/>
    </location>
</feature>
<sequence length="974" mass="109097">MNIGRTWSAKWIWGGEEDRPRNEWRCFRKSFECPENGLKEAVLHISADSRYVLYVNGTQAGRGPVRSWPEEQSYDSYDVAHLLLPGRRNTIAVLVLHFGMSNFYYLLGQGALITELEGPSGVLLATDDSWGTSRLPGQQSSAPRMSCQQAFGEVIDARELPEHWTTDETAEGFQASGMGWEAARQVAAAGEGPWKKLVPRDIPFLTEEKVYPSAVISLCEVQPPAYAAAFDLKTIMLPESVWSANPIAYKAFLSVQVNVEKSCTFTIGFPTGAEGAVFLDGKKAVRSYGVEPERYDVFETSAGSHLVLIETESRYDHGSSWHLGFHADAPFTLSRPELASTALSGSATGTNADGNPFALIGPFATAERTQHWLDSPPLPDHPLYIQLREGVSPESLPELESWVKPLDTRLYTDQDVFGSSVWQTATRALAVPAQLQQMVVPAPEPAVLPGLAGDCEFVVDLGEQRSGYIGFELEAAAGTILDVYGIEHMEGDYRQHTYGLDNTISYICRDGRQSYLSPVRRGCRYLIVTVRQASAPVKLYEMYMNQSSYPLPQRGEFRCSDSLLNEIWQISRRTTKLCMEDTFVDCPAYEQTFWVGDARNEALVNYYVFGATDIVKRCLNLVPGSESRNPLYLDQVPSGWNSVIPNWTFFWMIACQEYVEHTDDSDYAKTIWPSVQSALEAYYEYIDDKGLLNIRSWNLLDWAPIDQPNSGVVTHQNLFFMKAMRLSAALAQRAGQSEQVSLWQERSEVLRTAINLHLWDEERQAFLDCIHEDGRRSEKFSVQTQVIACLCAVADGERKASIESHVLQPPVGWTQIGSPFMSFFYYEVLASLGRSDLLVDDIRLQYGRMLDHGATTCWEMYPSFKENRASSDMLTRSHCHAWSAAPGYFLGREILGVRPLDTGWRKVEIAPEPAGLRWASGAVPLPEQGEIKVAWSMNGDNMKLTVTAPEGIELDFKWPEGVKGSLEVKRVFLL</sequence>
<dbReference type="OrthoDB" id="9815108at2"/>
<dbReference type="SUPFAM" id="SSF48208">
    <property type="entry name" value="Six-hairpin glycosidases"/>
    <property type="match status" value="1"/>
</dbReference>
<proteinExistence type="predicted"/>
<dbReference type="InterPro" id="IPR008902">
    <property type="entry name" value="Rhamnosid_concanavalin"/>
</dbReference>
<dbReference type="InterPro" id="IPR008979">
    <property type="entry name" value="Galactose-bd-like_sf"/>
</dbReference>
<dbReference type="AlphaFoldDB" id="A0A229P3T1"/>
<evidence type="ECO:0000259" key="3">
    <source>
        <dbReference type="Pfam" id="PF17390"/>
    </source>
</evidence>
<organism evidence="5 6">
    <name type="scientific">Paenibacillus herberti</name>
    <dbReference type="NCBI Taxonomy" id="1619309"/>
    <lineage>
        <taxon>Bacteria</taxon>
        <taxon>Bacillati</taxon>
        <taxon>Bacillota</taxon>
        <taxon>Bacilli</taxon>
        <taxon>Bacillales</taxon>
        <taxon>Paenibacillaceae</taxon>
        <taxon>Paenibacillus</taxon>
    </lineage>
</organism>